<proteinExistence type="predicted"/>
<protein>
    <submittedName>
        <fullName evidence="3">Uncharacterized protein</fullName>
    </submittedName>
</protein>
<feature type="compositionally biased region" description="Low complexity" evidence="1">
    <location>
        <begin position="164"/>
        <end position="176"/>
    </location>
</feature>
<evidence type="ECO:0000256" key="2">
    <source>
        <dbReference type="SAM" id="Phobius"/>
    </source>
</evidence>
<dbReference type="EMBL" id="VCGU01000459">
    <property type="protein sequence ID" value="TRY60935.1"/>
    <property type="molecule type" value="Genomic_DNA"/>
</dbReference>
<reference evidence="3 4" key="1">
    <citation type="journal article" date="2018" name="Nat. Ecol. Evol.">
        <title>Genomic signatures of mitonuclear coevolution across populations of Tigriopus californicus.</title>
        <authorList>
            <person name="Barreto F.S."/>
            <person name="Watson E.T."/>
            <person name="Lima T.G."/>
            <person name="Willett C.S."/>
            <person name="Edmands S."/>
            <person name="Li W."/>
            <person name="Burton R.S."/>
        </authorList>
    </citation>
    <scope>NUCLEOTIDE SEQUENCE [LARGE SCALE GENOMIC DNA]</scope>
    <source>
        <strain evidence="3 4">San Diego</strain>
    </source>
</reference>
<keyword evidence="2" id="KW-0472">Membrane</keyword>
<organism evidence="3 4">
    <name type="scientific">Tigriopus californicus</name>
    <name type="common">Marine copepod</name>
    <dbReference type="NCBI Taxonomy" id="6832"/>
    <lineage>
        <taxon>Eukaryota</taxon>
        <taxon>Metazoa</taxon>
        <taxon>Ecdysozoa</taxon>
        <taxon>Arthropoda</taxon>
        <taxon>Crustacea</taxon>
        <taxon>Multicrustacea</taxon>
        <taxon>Hexanauplia</taxon>
        <taxon>Copepoda</taxon>
        <taxon>Harpacticoida</taxon>
        <taxon>Harpacticidae</taxon>
        <taxon>Tigriopus</taxon>
    </lineage>
</organism>
<feature type="transmembrane region" description="Helical" evidence="2">
    <location>
        <begin position="20"/>
        <end position="40"/>
    </location>
</feature>
<accession>A0A553N670</accession>
<evidence type="ECO:0000313" key="3">
    <source>
        <dbReference type="EMBL" id="TRY60935.1"/>
    </source>
</evidence>
<keyword evidence="2" id="KW-0812">Transmembrane</keyword>
<keyword evidence="4" id="KW-1185">Reference proteome</keyword>
<comment type="caution">
    <text evidence="3">The sequence shown here is derived from an EMBL/GenBank/DDBJ whole genome shotgun (WGS) entry which is preliminary data.</text>
</comment>
<keyword evidence="2" id="KW-1133">Transmembrane helix</keyword>
<dbReference type="AlphaFoldDB" id="A0A553N670"/>
<feature type="compositionally biased region" description="Polar residues" evidence="1">
    <location>
        <begin position="105"/>
        <end position="130"/>
    </location>
</feature>
<gene>
    <name evidence="3" type="ORF">TCAL_16348</name>
</gene>
<name>A0A553N670_TIGCA</name>
<feature type="compositionally biased region" description="Low complexity" evidence="1">
    <location>
        <begin position="189"/>
        <end position="208"/>
    </location>
</feature>
<feature type="region of interest" description="Disordered" evidence="1">
    <location>
        <begin position="99"/>
        <end position="210"/>
    </location>
</feature>
<dbReference type="Proteomes" id="UP000318571">
    <property type="component" value="Chromosome 8"/>
</dbReference>
<evidence type="ECO:0000256" key="1">
    <source>
        <dbReference type="SAM" id="MobiDB-lite"/>
    </source>
</evidence>
<feature type="region of interest" description="Disordered" evidence="1">
    <location>
        <begin position="374"/>
        <end position="396"/>
    </location>
</feature>
<sequence>MRAPEATATIKERTATNWKQILFTSIALALMASALISSVMGEKVLRRRGRIVRVLKSRRGRGSKFGARLAKEAVMQNQNIQIEKVPAGTFSLEEVRSIGSRYGPPQQNAVPVSSYGSPEQSPIQTPSTSYGAAAPVPERVASSSYGSPQVEPEPIQAPSNSYGAAAPAPQRAASSSYGSPQVQPEPIQAPSSSYGAAAPAPQRAASSSYGSPQLTRNFLLNPIFSGERVIKVWRFRTRCIEIRLQNGNRFPDPGYAVFLLSKSNLSGHGDSLVLEWNLRSNRKDIRLGPVTILISFPSHKHIISILIDVAIATPHDHHLSTVDLFHGTSCFLLDTIFGLIGEIKIWIIASGTIKDRSDNGNWLGRRHARVSHISNVSTRPKSHGQGNEGNKLEKKGTILEQFQKEETFG</sequence>
<dbReference type="STRING" id="6832.A0A553N670"/>
<evidence type="ECO:0000313" key="4">
    <source>
        <dbReference type="Proteomes" id="UP000318571"/>
    </source>
</evidence>